<name>A0ABR2G7Z0_9ROSI</name>
<keyword evidence="3" id="KW-1185">Reference proteome</keyword>
<gene>
    <name evidence="2" type="ORF">V6N12_065176</name>
</gene>
<evidence type="ECO:0000256" key="1">
    <source>
        <dbReference type="SAM" id="MobiDB-lite"/>
    </source>
</evidence>
<organism evidence="2 3">
    <name type="scientific">Hibiscus sabdariffa</name>
    <name type="common">roselle</name>
    <dbReference type="NCBI Taxonomy" id="183260"/>
    <lineage>
        <taxon>Eukaryota</taxon>
        <taxon>Viridiplantae</taxon>
        <taxon>Streptophyta</taxon>
        <taxon>Embryophyta</taxon>
        <taxon>Tracheophyta</taxon>
        <taxon>Spermatophyta</taxon>
        <taxon>Magnoliopsida</taxon>
        <taxon>eudicotyledons</taxon>
        <taxon>Gunneridae</taxon>
        <taxon>Pentapetalae</taxon>
        <taxon>rosids</taxon>
        <taxon>malvids</taxon>
        <taxon>Malvales</taxon>
        <taxon>Malvaceae</taxon>
        <taxon>Malvoideae</taxon>
        <taxon>Hibiscus</taxon>
    </lineage>
</organism>
<feature type="region of interest" description="Disordered" evidence="1">
    <location>
        <begin position="27"/>
        <end position="49"/>
    </location>
</feature>
<dbReference type="Proteomes" id="UP001472677">
    <property type="component" value="Unassembled WGS sequence"/>
</dbReference>
<comment type="caution">
    <text evidence="2">The sequence shown here is derived from an EMBL/GenBank/DDBJ whole genome shotgun (WGS) entry which is preliminary data.</text>
</comment>
<sequence length="116" mass="12450">MNGSVESTQMLASAMDADGEALAAVDEHIDDQDRAGGGTVDPERKNKGSYASKVVASTVTNCDGGSVSSLMDKDVIMMEEDVIIDKSRAVPSIQFSDRVHHQVYHNMCNAIIVHLL</sequence>
<dbReference type="EMBL" id="JBBPBM010000002">
    <property type="protein sequence ID" value="KAK8596696.1"/>
    <property type="molecule type" value="Genomic_DNA"/>
</dbReference>
<accession>A0ABR2G7Z0</accession>
<protein>
    <submittedName>
        <fullName evidence="2">Uncharacterized protein</fullName>
    </submittedName>
</protein>
<reference evidence="2 3" key="1">
    <citation type="journal article" date="2024" name="G3 (Bethesda)">
        <title>Genome assembly of Hibiscus sabdariffa L. provides insights into metabolisms of medicinal natural products.</title>
        <authorList>
            <person name="Kim T."/>
        </authorList>
    </citation>
    <scope>NUCLEOTIDE SEQUENCE [LARGE SCALE GENOMIC DNA]</scope>
    <source>
        <strain evidence="2">TK-2024</strain>
        <tissue evidence="2">Old leaves</tissue>
    </source>
</reference>
<evidence type="ECO:0000313" key="2">
    <source>
        <dbReference type="EMBL" id="KAK8596696.1"/>
    </source>
</evidence>
<evidence type="ECO:0000313" key="3">
    <source>
        <dbReference type="Proteomes" id="UP001472677"/>
    </source>
</evidence>
<proteinExistence type="predicted"/>